<comment type="cofactor">
    <cofactor evidence="5">
        <name>Zn(2+)</name>
        <dbReference type="ChEBI" id="CHEBI:29105"/>
    </cofactor>
    <text evidence="5">Binds 1 zinc ion per subunit.</text>
</comment>
<feature type="binding site" evidence="5">
    <location>
        <position position="277"/>
    </location>
    <ligand>
        <name>Zn(2+)</name>
        <dbReference type="ChEBI" id="CHEBI:29105"/>
        <note>catalytic</note>
    </ligand>
</feature>
<comment type="function">
    <text evidence="5">Catalyzes the hydrolytic deamination of adenine to hypoxanthine. Plays an important role in the purine salvage pathway and in nitrogen catabolism.</text>
</comment>
<dbReference type="NCBIfam" id="NF006850">
    <property type="entry name" value="PRK09358.1-6"/>
    <property type="match status" value="1"/>
</dbReference>
<accession>A0ABY4E9I3</accession>
<keyword evidence="3 5" id="KW-0862">Zinc</keyword>
<comment type="catalytic activity">
    <reaction evidence="5">
        <text>adenine + H2O + H(+) = hypoxanthine + NH4(+)</text>
        <dbReference type="Rhea" id="RHEA:23688"/>
        <dbReference type="ChEBI" id="CHEBI:15377"/>
        <dbReference type="ChEBI" id="CHEBI:15378"/>
        <dbReference type="ChEBI" id="CHEBI:16708"/>
        <dbReference type="ChEBI" id="CHEBI:17368"/>
        <dbReference type="ChEBI" id="CHEBI:28938"/>
        <dbReference type="EC" id="3.5.4.2"/>
    </reaction>
</comment>
<dbReference type="PANTHER" id="PTHR43114:SF6">
    <property type="entry name" value="ADENINE DEAMINASE"/>
    <property type="match status" value="1"/>
</dbReference>
<evidence type="ECO:0000256" key="2">
    <source>
        <dbReference type="ARBA" id="ARBA00022801"/>
    </source>
</evidence>
<evidence type="ECO:0000256" key="1">
    <source>
        <dbReference type="ARBA" id="ARBA00022723"/>
    </source>
</evidence>
<keyword evidence="2 5" id="KW-0378">Hydrolase</keyword>
<feature type="binding site" evidence="5">
    <location>
        <position position="16"/>
    </location>
    <ligand>
        <name>Zn(2+)</name>
        <dbReference type="ChEBI" id="CHEBI:29105"/>
        <note>catalytic</note>
    </ligand>
</feature>
<dbReference type="Gene3D" id="3.20.20.140">
    <property type="entry name" value="Metal-dependent hydrolases"/>
    <property type="match status" value="1"/>
</dbReference>
<dbReference type="HAMAP" id="MF_01962">
    <property type="entry name" value="Adenine_deaminase"/>
    <property type="match status" value="1"/>
</dbReference>
<evidence type="ECO:0000256" key="4">
    <source>
        <dbReference type="ARBA" id="ARBA00023080"/>
    </source>
</evidence>
<feature type="binding site" evidence="5">
    <location>
        <position position="18"/>
    </location>
    <ligand>
        <name>Zn(2+)</name>
        <dbReference type="ChEBI" id="CHEBI:29105"/>
        <note>catalytic</note>
    </ligand>
</feature>
<gene>
    <name evidence="7" type="ORF">LVJ81_12515</name>
</gene>
<feature type="binding site" evidence="5">
    <location>
        <position position="196"/>
    </location>
    <ligand>
        <name>Zn(2+)</name>
        <dbReference type="ChEBI" id="CHEBI:29105"/>
        <note>catalytic</note>
    </ligand>
</feature>
<proteinExistence type="inferred from homology"/>
<dbReference type="EC" id="3.5.4.2" evidence="5"/>
<dbReference type="EMBL" id="CP091512">
    <property type="protein sequence ID" value="UOO92407.1"/>
    <property type="molecule type" value="Genomic_DNA"/>
</dbReference>
<dbReference type="GO" id="GO:0016787">
    <property type="term" value="F:hydrolase activity"/>
    <property type="evidence" value="ECO:0007669"/>
    <property type="project" value="UniProtKB-KW"/>
</dbReference>
<sequence length="332" mass="37586">MSTHSLIQTLPKTELHVHIEGTFEPELMFAIAQRNGIEIPYQNVEEVRQAYDFHNLQSFLNIYYAGAKVLVHEQDFYDLAWAYFEKCAQDHVVHTEIFFDPQTHTDRGIAFETVLKGLKRACDDAQEKLNISSHLIMCFLRHLSEEAALATLEQALPFKDDIIGVGLDSSEVGHPPEKFARVFAKARAEGFLIVAHAGEEGPPEYVWQALDVLQVNRVDHGVRSEEDSKLMQRLIDDKMPLTVCPLSNLKLCVVSDMREHNIRRLLAQGVMVTVNSDDPSYFGGYVNDNFIAIAEALDLTAAEIKQLCIHSFIASFLPESEKQAWIEKIQAM</sequence>
<dbReference type="RefSeq" id="WP_019958552.1">
    <property type="nucleotide sequence ID" value="NZ_CP091512.1"/>
</dbReference>
<evidence type="ECO:0000313" key="7">
    <source>
        <dbReference type="EMBL" id="UOO92407.1"/>
    </source>
</evidence>
<feature type="site" description="Important for catalytic activity" evidence="5">
    <location>
        <position position="220"/>
    </location>
</feature>
<evidence type="ECO:0000259" key="6">
    <source>
        <dbReference type="Pfam" id="PF00962"/>
    </source>
</evidence>
<dbReference type="Proteomes" id="UP000832034">
    <property type="component" value="Chromosome"/>
</dbReference>
<name>A0ABY4E9I3_VITST</name>
<feature type="domain" description="Adenosine deaminase" evidence="6">
    <location>
        <begin position="11"/>
        <end position="331"/>
    </location>
</feature>
<dbReference type="InterPro" id="IPR028892">
    <property type="entry name" value="ADE"/>
</dbReference>
<reference evidence="7" key="1">
    <citation type="submission" date="2021-12" db="EMBL/GenBank/DDBJ databases">
        <authorList>
            <person name="Veyrier F.J."/>
        </authorList>
    </citation>
    <scope>NUCLEOTIDE SEQUENCE</scope>
    <source>
        <strain evidence="7">SAG 1488-6</strain>
    </source>
</reference>
<comment type="similarity">
    <text evidence="5">Belongs to the metallo-dependent hydrolases superfamily. Adenosine and AMP deaminases family. Adenine deaminase type 2 subfamily.</text>
</comment>
<evidence type="ECO:0000256" key="5">
    <source>
        <dbReference type="HAMAP-Rule" id="MF_01962"/>
    </source>
</evidence>
<keyword evidence="4 5" id="KW-0546">Nucleotide metabolism</keyword>
<dbReference type="InterPro" id="IPR006330">
    <property type="entry name" value="Ado/ade_deaminase"/>
</dbReference>
<dbReference type="InterPro" id="IPR032466">
    <property type="entry name" value="Metal_Hydrolase"/>
</dbReference>
<keyword evidence="1 5" id="KW-0479">Metal-binding</keyword>
<feature type="binding site" evidence="5">
    <location>
        <position position="278"/>
    </location>
    <ligand>
        <name>substrate</name>
    </ligand>
</feature>
<dbReference type="NCBIfam" id="TIGR01430">
    <property type="entry name" value="aden_deam"/>
    <property type="match status" value="1"/>
</dbReference>
<dbReference type="PANTHER" id="PTHR43114">
    <property type="entry name" value="ADENINE DEAMINASE"/>
    <property type="match status" value="1"/>
</dbReference>
<dbReference type="SUPFAM" id="SSF51556">
    <property type="entry name" value="Metallo-dependent hydrolases"/>
    <property type="match status" value="1"/>
</dbReference>
<reference evidence="7" key="2">
    <citation type="journal article" date="2022" name="Res Sq">
        <title>Evolution of multicellular longitudinally dividing oral cavity symbionts (Neisseriaceae).</title>
        <authorList>
            <person name="Nyongesa S."/>
            <person name="Weber P."/>
            <person name="Bernet E."/>
            <person name="Pullido F."/>
            <person name="Nieckarz M."/>
            <person name="Delaby M."/>
            <person name="Nieves C."/>
            <person name="Viehboeck T."/>
            <person name="Krause N."/>
            <person name="Rivera-Millot A."/>
            <person name="Nakamura A."/>
            <person name="Vischer N."/>
            <person name="VanNieuwenhze M."/>
            <person name="Brun Y."/>
            <person name="Cava F."/>
            <person name="Bulgheresi S."/>
            <person name="Veyrier F."/>
        </authorList>
    </citation>
    <scope>NUCLEOTIDE SEQUENCE</scope>
    <source>
        <strain evidence="7">SAG 1488-6</strain>
    </source>
</reference>
<dbReference type="InterPro" id="IPR001365">
    <property type="entry name" value="A_deaminase_dom"/>
</dbReference>
<keyword evidence="8" id="KW-1185">Reference proteome</keyword>
<organism evidence="7 8">
    <name type="scientific">Vitreoscilla stercoraria</name>
    <dbReference type="NCBI Taxonomy" id="61"/>
    <lineage>
        <taxon>Bacteria</taxon>
        <taxon>Pseudomonadati</taxon>
        <taxon>Pseudomonadota</taxon>
        <taxon>Betaproteobacteria</taxon>
        <taxon>Neisseriales</taxon>
        <taxon>Neisseriaceae</taxon>
        <taxon>Vitreoscilla</taxon>
    </lineage>
</organism>
<protein>
    <recommendedName>
        <fullName evidence="5">Adenine deaminase</fullName>
        <shortName evidence="5">ADE</shortName>
        <ecNumber evidence="5">3.5.4.2</ecNumber>
    </recommendedName>
    <alternativeName>
        <fullName evidence="5">Adenine aminohydrolase</fullName>
        <shortName evidence="5">AAH</shortName>
    </alternativeName>
</protein>
<feature type="active site" description="Proton donor" evidence="5">
    <location>
        <position position="199"/>
    </location>
</feature>
<evidence type="ECO:0000313" key="8">
    <source>
        <dbReference type="Proteomes" id="UP000832034"/>
    </source>
</evidence>
<evidence type="ECO:0000256" key="3">
    <source>
        <dbReference type="ARBA" id="ARBA00022833"/>
    </source>
</evidence>
<dbReference type="CDD" id="cd01320">
    <property type="entry name" value="ADA"/>
    <property type="match status" value="1"/>
</dbReference>
<dbReference type="Pfam" id="PF00962">
    <property type="entry name" value="A_deaminase"/>
    <property type="match status" value="1"/>
</dbReference>